<protein>
    <recommendedName>
        <fullName evidence="7">MFS transporter</fullName>
    </recommendedName>
</protein>
<sequence>MQFLRRELAALALVGTALPFAALANDPEAVYPQRPVTLVIGYPPGGDADALARILSRHMADDLGQRLIVDYKPGAAGNIGAESVARADADGYTIYLGARPNTIHKTMYGHLKYDFSRDLVPIGLTATMPYVIVAGAHASIHTVPDILRLARTYPGGLACASSGVGSTSHLLCELLQQETGVDLLHIPYKGTALALTDVMGGRIDLQIAPVPAALPHIRSGKLHPVAVMSRLRVPTIPNVPTIEEAGVPGLDLEAWYGLMAPAGTPPRVIDRLNRAINAALLDPDLRDSLTQLSYAPPLQPNTASAFGELIAEETERWSAILRIRNIKPLH</sequence>
<evidence type="ECO:0000313" key="5">
    <source>
        <dbReference type="Proteomes" id="UP000091897"/>
    </source>
</evidence>
<dbReference type="KEGG" id="bbro:BAU06_19780"/>
<dbReference type="InterPro" id="IPR005064">
    <property type="entry name" value="BUG"/>
</dbReference>
<organism evidence="4 6">
    <name type="scientific">Bordetella bronchialis</name>
    <dbReference type="NCBI Taxonomy" id="463025"/>
    <lineage>
        <taxon>Bacteria</taxon>
        <taxon>Pseudomonadati</taxon>
        <taxon>Pseudomonadota</taxon>
        <taxon>Betaproteobacteria</taxon>
        <taxon>Burkholderiales</taxon>
        <taxon>Alcaligenaceae</taxon>
        <taxon>Bordetella</taxon>
    </lineage>
</organism>
<gene>
    <name evidence="3" type="ORF">BAU06_19780</name>
    <name evidence="4" type="ORF">BAU08_20275</name>
</gene>
<dbReference type="RefSeq" id="WP_066354031.1">
    <property type="nucleotide sequence ID" value="NZ_CBCSFJ010000013.1"/>
</dbReference>
<dbReference type="PANTHER" id="PTHR42928">
    <property type="entry name" value="TRICARBOXYLATE-BINDING PROTEIN"/>
    <property type="match status" value="1"/>
</dbReference>
<dbReference type="Proteomes" id="UP000092213">
    <property type="component" value="Chromosome"/>
</dbReference>
<keyword evidence="2" id="KW-0732">Signal</keyword>
<reference evidence="5 6" key="1">
    <citation type="submission" date="2016-06" db="EMBL/GenBank/DDBJ databases">
        <title>Complete genome sequences of Bordetella bronchialis and Bordetella flabilis.</title>
        <authorList>
            <person name="LiPuma J.J."/>
            <person name="Spilker T."/>
        </authorList>
    </citation>
    <scope>NUCLEOTIDE SEQUENCE [LARGE SCALE GENOMIC DNA]</scope>
    <source>
        <strain evidence="4 6">AU17976</strain>
        <strain evidence="3 5">AU3182</strain>
    </source>
</reference>
<dbReference type="Proteomes" id="UP000091897">
    <property type="component" value="Chromosome"/>
</dbReference>
<dbReference type="Gene3D" id="3.40.190.150">
    <property type="entry name" value="Bordetella uptake gene, domain 1"/>
    <property type="match status" value="1"/>
</dbReference>
<dbReference type="EMBL" id="CP016170">
    <property type="protein sequence ID" value="ANN68240.1"/>
    <property type="molecule type" value="Genomic_DNA"/>
</dbReference>
<evidence type="ECO:0000313" key="6">
    <source>
        <dbReference type="Proteomes" id="UP000092213"/>
    </source>
</evidence>
<dbReference type="PANTHER" id="PTHR42928:SF5">
    <property type="entry name" value="BLR1237 PROTEIN"/>
    <property type="match status" value="1"/>
</dbReference>
<evidence type="ECO:0000313" key="4">
    <source>
        <dbReference type="EMBL" id="ANN73371.1"/>
    </source>
</evidence>
<dbReference type="Gene3D" id="3.40.190.10">
    <property type="entry name" value="Periplasmic binding protein-like II"/>
    <property type="match status" value="1"/>
</dbReference>
<dbReference type="EMBL" id="CP016171">
    <property type="protein sequence ID" value="ANN73371.1"/>
    <property type="molecule type" value="Genomic_DNA"/>
</dbReference>
<keyword evidence="5" id="KW-1185">Reference proteome</keyword>
<name>A0A193FKP5_9BORD</name>
<dbReference type="PIRSF" id="PIRSF017082">
    <property type="entry name" value="YflP"/>
    <property type="match status" value="1"/>
</dbReference>
<dbReference type="SUPFAM" id="SSF53850">
    <property type="entry name" value="Periplasmic binding protein-like II"/>
    <property type="match status" value="1"/>
</dbReference>
<dbReference type="InterPro" id="IPR042100">
    <property type="entry name" value="Bug_dom1"/>
</dbReference>
<dbReference type="STRING" id="463025.BAU08_20275"/>
<evidence type="ECO:0008006" key="7">
    <source>
        <dbReference type="Google" id="ProtNLM"/>
    </source>
</evidence>
<dbReference type="CDD" id="cd13578">
    <property type="entry name" value="PBP2_Bug27"/>
    <property type="match status" value="1"/>
</dbReference>
<comment type="similarity">
    <text evidence="1">Belongs to the UPF0065 (bug) family.</text>
</comment>
<evidence type="ECO:0000313" key="3">
    <source>
        <dbReference type="EMBL" id="ANN68240.1"/>
    </source>
</evidence>
<accession>A0A193FKP5</accession>
<evidence type="ECO:0000256" key="1">
    <source>
        <dbReference type="ARBA" id="ARBA00006987"/>
    </source>
</evidence>
<proteinExistence type="inferred from homology"/>
<dbReference type="Pfam" id="PF03401">
    <property type="entry name" value="TctC"/>
    <property type="match status" value="1"/>
</dbReference>
<feature type="signal peptide" evidence="2">
    <location>
        <begin position="1"/>
        <end position="24"/>
    </location>
</feature>
<evidence type="ECO:0000256" key="2">
    <source>
        <dbReference type="SAM" id="SignalP"/>
    </source>
</evidence>
<dbReference type="AlphaFoldDB" id="A0A193FKP5"/>
<feature type="chain" id="PRO_5008258216" description="MFS transporter" evidence="2">
    <location>
        <begin position="25"/>
        <end position="330"/>
    </location>
</feature>